<evidence type="ECO:0000256" key="1">
    <source>
        <dbReference type="SAM" id="SignalP"/>
    </source>
</evidence>
<evidence type="ECO:0000313" key="3">
    <source>
        <dbReference type="Proteomes" id="UP000219636"/>
    </source>
</evidence>
<feature type="signal peptide" evidence="1">
    <location>
        <begin position="1"/>
        <end position="30"/>
    </location>
</feature>
<name>A0A285R9R1_9BACL</name>
<dbReference type="RefSeq" id="WP_097071794.1">
    <property type="nucleotide sequence ID" value="NZ_OBMQ01000001.1"/>
</dbReference>
<evidence type="ECO:0000313" key="2">
    <source>
        <dbReference type="EMBL" id="SOB90791.1"/>
    </source>
</evidence>
<feature type="chain" id="PRO_5013012909" evidence="1">
    <location>
        <begin position="31"/>
        <end position="1084"/>
    </location>
</feature>
<gene>
    <name evidence="2" type="ORF">SAMN05880501_101212</name>
</gene>
<accession>A0A285R9R1</accession>
<keyword evidence="1" id="KW-0732">Signal</keyword>
<keyword evidence="3" id="KW-1185">Reference proteome</keyword>
<reference evidence="3" key="1">
    <citation type="submission" date="2017-08" db="EMBL/GenBank/DDBJ databases">
        <authorList>
            <person name="Varghese N."/>
            <person name="Submissions S."/>
        </authorList>
    </citation>
    <scope>NUCLEOTIDE SEQUENCE [LARGE SCALE GENOMIC DNA]</scope>
    <source>
        <strain evidence="3">JC22</strain>
    </source>
</reference>
<dbReference type="EMBL" id="OBMQ01000001">
    <property type="protein sequence ID" value="SOB90791.1"/>
    <property type="molecule type" value="Genomic_DNA"/>
</dbReference>
<sequence length="1084" mass="118681">MKRNKTMKWLYAILAFLLVFSTITPFNVTAAGGITVELDQQDLITEERIVAGNQIITLDLPDDKEWVKNASNNLSKLDVLISSMVADVDNDKWEEYKNTPGNITATVSSSDGSNDLLTITLKGDASFKISKNQTITINLTGALIENWPGEVEPVEFIIYAQPEISLSGSVQEASASELKGKTIELNLLNAIWDEDKLKVWTNLGPFLDRFKDKDGNTWDVVEDTLKKSDPNDFLSFEDNSHILKIKLPTILAIVDTKTITFDPGDGDDLKVAGYISMENDGDLLNKGSLSFKINQANSGNLDPSDSVNLTEKAINNNEPSTTTITLNLPNGSSWNNITNDKYKQELLIDSFKPSSEPEEWEKIKKELKKNTTNIVVNSNTLTITIPRVEDFTLTKDMVLKLNVPYQILPDGLKLPTQEFVIEAEPKVIISGNATPKISHDTLIKGGKVIELTLVNANWDWDVALSTTKREALLSAFNWGDLGDLNAGEVISKADVVRTNNQKLKITLPKLASFKLSANPELIFNPATITSSLTDEDIQADKADVFTVEALDEVKFKINAPTGINEFDFASEGIKFTVTLTNDKWDQDVEIKGLPAPTGTAPFVLKDSDVNSTLTIGSIDRKSDTVIEISVLKKDLLLFKDSVYDLTVPSNLLEFASAPKTVKAAIKIAGVKAKLEGTATGGDLDAVSLQKGGKTIIITLANAQFIENLSVNDYLGVISSSDPLTTKVKAAITSSNDPKVVVVKGNKLTIKLPAVDFSGNGTLTFNVPETLVKDSEYNIPIENNETIVVGGEAKVVSNTYTISQAFIKNGTTITLTLTDAKWDSTITTNSSKKSALMKGFTVEDQADEWKKVIDETIKTGSFVIDPNSNGTGLIITIPKVNDYSIVRNQKVSVKIPKNAFSNYKYDIPLDQLITITIPPVSINGSFEEVLSEIADLANNELENIRVVVPEKMVETIKVTTVDMPGEQETAVTTVETTLNSSLLNSDTTVVVSSGGQEVERAGDEPLVFVLSNVDFKEDLKITVTTEDKTIEIYKKIGKGKKTYSELPKNPLSGNYSLYQLLTDDKLLKDIFKYYSPSELEVGTVN</sequence>
<organism evidence="2 3">
    <name type="scientific">Ureibacillus xyleni</name>
    <dbReference type="NCBI Taxonomy" id="614648"/>
    <lineage>
        <taxon>Bacteria</taxon>
        <taxon>Bacillati</taxon>
        <taxon>Bacillota</taxon>
        <taxon>Bacilli</taxon>
        <taxon>Bacillales</taxon>
        <taxon>Caryophanaceae</taxon>
        <taxon>Ureibacillus</taxon>
    </lineage>
</organism>
<protein>
    <submittedName>
        <fullName evidence="2">Uncharacterized protein</fullName>
    </submittedName>
</protein>
<dbReference type="Proteomes" id="UP000219636">
    <property type="component" value="Unassembled WGS sequence"/>
</dbReference>
<proteinExistence type="predicted"/>
<dbReference type="AlphaFoldDB" id="A0A285R9R1"/>
<dbReference type="OrthoDB" id="2455613at2"/>